<dbReference type="EMBL" id="JAJISD010000001">
    <property type="protein sequence ID" value="MCC8427579.1"/>
    <property type="molecule type" value="Genomic_DNA"/>
</dbReference>
<dbReference type="Proteomes" id="UP001198862">
    <property type="component" value="Unassembled WGS sequence"/>
</dbReference>
<protein>
    <recommendedName>
        <fullName evidence="3">DUF3047 domain-containing protein</fullName>
    </recommendedName>
</protein>
<keyword evidence="2" id="KW-1185">Reference proteome</keyword>
<comment type="caution">
    <text evidence="1">The sequence shown here is derived from an EMBL/GenBank/DDBJ whole genome shotgun (WGS) entry which is preliminary data.</text>
</comment>
<dbReference type="RefSeq" id="WP_230548804.1">
    <property type="nucleotide sequence ID" value="NZ_JAJISD010000001.1"/>
</dbReference>
<sequence>MAINPHLTPERKRKESGRRIFLAGALVLGLAPLAAPFAARAADRLDVGGLTFRDFGTPDNGSSYTRGEQSIGGGTSQSFTRVLGIDQASQAVRLRFGSVNVELLLPMGWQASEDGERGIAYTLDKRIRLIVWRVDFAYEGVKDAEHYAATKAGSMKARRPGVQAQARKLSDGSFVIVYENVPKGPSDSGPRTVFDLVVPNPRNPKVGVLVTLGMPANEAGRGLQLLALITQNMRIDW</sequence>
<dbReference type="PROSITE" id="PS51318">
    <property type="entry name" value="TAT"/>
    <property type="match status" value="1"/>
</dbReference>
<evidence type="ECO:0000313" key="1">
    <source>
        <dbReference type="EMBL" id="MCC8427579.1"/>
    </source>
</evidence>
<gene>
    <name evidence="1" type="ORF">LJ725_01270</name>
</gene>
<evidence type="ECO:0008006" key="3">
    <source>
        <dbReference type="Google" id="ProtNLM"/>
    </source>
</evidence>
<evidence type="ECO:0000313" key="2">
    <source>
        <dbReference type="Proteomes" id="UP001198862"/>
    </source>
</evidence>
<name>A0ABS8KND2_9HYPH</name>
<proteinExistence type="predicted"/>
<organism evidence="1 2">
    <name type="scientific">Reyranella aquatilis</name>
    <dbReference type="NCBI Taxonomy" id="2035356"/>
    <lineage>
        <taxon>Bacteria</taxon>
        <taxon>Pseudomonadati</taxon>
        <taxon>Pseudomonadota</taxon>
        <taxon>Alphaproteobacteria</taxon>
        <taxon>Hyphomicrobiales</taxon>
        <taxon>Reyranellaceae</taxon>
        <taxon>Reyranella</taxon>
    </lineage>
</organism>
<reference evidence="1 2" key="1">
    <citation type="submission" date="2021-11" db="EMBL/GenBank/DDBJ databases">
        <authorList>
            <person name="Lee D.-H."/>
            <person name="Kim S.-B."/>
        </authorList>
    </citation>
    <scope>NUCLEOTIDE SEQUENCE [LARGE SCALE GENOMIC DNA]</scope>
    <source>
        <strain evidence="1 2">KCTC 52223</strain>
    </source>
</reference>
<dbReference type="InterPro" id="IPR006311">
    <property type="entry name" value="TAT_signal"/>
</dbReference>
<accession>A0ABS8KND2</accession>